<dbReference type="OrthoDB" id="5988919at2759"/>
<keyword evidence="3" id="KW-0472">Membrane</keyword>
<keyword evidence="5" id="KW-1185">Reference proteome</keyword>
<keyword evidence="3" id="KW-0812">Transmembrane</keyword>
<keyword evidence="4" id="KW-0176">Collagen</keyword>
<feature type="region of interest" description="Disordered" evidence="2">
    <location>
        <begin position="1"/>
        <end position="62"/>
    </location>
</feature>
<evidence type="ECO:0000313" key="4">
    <source>
        <dbReference type="EMBL" id="PFX28255.1"/>
    </source>
</evidence>
<feature type="coiled-coil region" evidence="1">
    <location>
        <begin position="178"/>
        <end position="212"/>
    </location>
</feature>
<dbReference type="PANTHER" id="PTHR24637">
    <property type="entry name" value="COLLAGEN"/>
    <property type="match status" value="1"/>
</dbReference>
<proteinExistence type="predicted"/>
<dbReference type="STRING" id="50429.A0A2B4SIH8"/>
<organism evidence="4 5">
    <name type="scientific">Stylophora pistillata</name>
    <name type="common">Smooth cauliflower coral</name>
    <dbReference type="NCBI Taxonomy" id="50429"/>
    <lineage>
        <taxon>Eukaryota</taxon>
        <taxon>Metazoa</taxon>
        <taxon>Cnidaria</taxon>
        <taxon>Anthozoa</taxon>
        <taxon>Hexacorallia</taxon>
        <taxon>Scleractinia</taxon>
        <taxon>Astrocoeniina</taxon>
        <taxon>Pocilloporidae</taxon>
        <taxon>Stylophora</taxon>
    </lineage>
</organism>
<feature type="compositionally biased region" description="Low complexity" evidence="2">
    <location>
        <begin position="228"/>
        <end position="250"/>
    </location>
</feature>
<feature type="region of interest" description="Disordered" evidence="2">
    <location>
        <begin position="220"/>
        <end position="296"/>
    </location>
</feature>
<accession>A0A2B4SIH8</accession>
<keyword evidence="3" id="KW-1133">Transmembrane helix</keyword>
<evidence type="ECO:0000313" key="5">
    <source>
        <dbReference type="Proteomes" id="UP000225706"/>
    </source>
</evidence>
<dbReference type="PANTHER" id="PTHR24637:SF421">
    <property type="entry name" value="CUTICLE COLLAGEN DPY-2"/>
    <property type="match status" value="1"/>
</dbReference>
<sequence length="396" mass="42125">MQQPKGVQEQPRYEMIHFRGNRPSSGNGGSKTTGQTNTMKQKSLKPEEGEVDIEKTNELPPLDLNRNEGVYEVIANNAEGPTVDMKTKSGEDHRDAIYDALNIVAQTTGQQMNSCRRMMCFTTALLLIILLTAAAGLTLTLMMLISGNTLSWNQTPTLPPEAVGSGRDGGGKEMEVKISKLEEALNLTRSQVQKLMIELQTQKKAMENLTVQEQCCSRCIGPPGPPGSRGRMGPPGSPGSPGSIGPKGPIGTPGPTGPRGLNGSQGLPGPRGIPGEMGPRGINASQGLAGPPGPPGKNAAWNVSLCQYKNKKEVTQTAGKSADSKVILREDEHPGMKIMAATCSTINAGEYVFGDAKTDPTTGTIVYRCHCKGKSTLFLGADMKCVIHYWICPIGN</sequence>
<gene>
    <name evidence="4" type="primary">COL6A2</name>
    <name evidence="4" type="ORF">AWC38_SpisGene7049</name>
</gene>
<protein>
    <submittedName>
        <fullName evidence="4">Collagen alpha-2(VI) chain</fullName>
    </submittedName>
</protein>
<dbReference type="GO" id="GO:0005581">
    <property type="term" value="C:collagen trimer"/>
    <property type="evidence" value="ECO:0007669"/>
    <property type="project" value="UniProtKB-KW"/>
</dbReference>
<keyword evidence="1" id="KW-0175">Coiled coil</keyword>
<dbReference type="AlphaFoldDB" id="A0A2B4SIH8"/>
<dbReference type="Pfam" id="PF01391">
    <property type="entry name" value="Collagen"/>
    <property type="match status" value="1"/>
</dbReference>
<dbReference type="InterPro" id="IPR008160">
    <property type="entry name" value="Collagen"/>
</dbReference>
<name>A0A2B4SIH8_STYPI</name>
<reference evidence="5" key="1">
    <citation type="journal article" date="2017" name="bioRxiv">
        <title>Comparative analysis of the genomes of Stylophora pistillata and Acropora digitifera provides evidence for extensive differences between species of corals.</title>
        <authorList>
            <person name="Voolstra C.R."/>
            <person name="Li Y."/>
            <person name="Liew Y.J."/>
            <person name="Baumgarten S."/>
            <person name="Zoccola D."/>
            <person name="Flot J.-F."/>
            <person name="Tambutte S."/>
            <person name="Allemand D."/>
            <person name="Aranda M."/>
        </authorList>
    </citation>
    <scope>NUCLEOTIDE SEQUENCE [LARGE SCALE GENOMIC DNA]</scope>
</reference>
<feature type="transmembrane region" description="Helical" evidence="3">
    <location>
        <begin position="120"/>
        <end position="145"/>
    </location>
</feature>
<evidence type="ECO:0000256" key="3">
    <source>
        <dbReference type="SAM" id="Phobius"/>
    </source>
</evidence>
<feature type="compositionally biased region" description="Polar residues" evidence="2">
    <location>
        <begin position="32"/>
        <end position="41"/>
    </location>
</feature>
<evidence type="ECO:0000256" key="2">
    <source>
        <dbReference type="SAM" id="MobiDB-lite"/>
    </source>
</evidence>
<feature type="compositionally biased region" description="Basic and acidic residues" evidence="2">
    <location>
        <begin position="44"/>
        <end position="57"/>
    </location>
</feature>
<comment type="caution">
    <text evidence="4">The sequence shown here is derived from an EMBL/GenBank/DDBJ whole genome shotgun (WGS) entry which is preliminary data.</text>
</comment>
<dbReference type="EMBL" id="LSMT01000087">
    <property type="protein sequence ID" value="PFX28255.1"/>
    <property type="molecule type" value="Genomic_DNA"/>
</dbReference>
<dbReference type="Proteomes" id="UP000225706">
    <property type="component" value="Unassembled WGS sequence"/>
</dbReference>
<evidence type="ECO:0000256" key="1">
    <source>
        <dbReference type="SAM" id="Coils"/>
    </source>
</evidence>